<keyword evidence="6" id="KW-0902">Two-component regulatory system</keyword>
<keyword evidence="5" id="KW-0418">Kinase</keyword>
<evidence type="ECO:0000256" key="2">
    <source>
        <dbReference type="ARBA" id="ARBA00012438"/>
    </source>
</evidence>
<protein>
    <recommendedName>
        <fullName evidence="2">histidine kinase</fullName>
        <ecNumber evidence="2">2.7.13.3</ecNumber>
    </recommendedName>
</protein>
<evidence type="ECO:0000256" key="4">
    <source>
        <dbReference type="ARBA" id="ARBA00022679"/>
    </source>
</evidence>
<dbReference type="CDD" id="cd00082">
    <property type="entry name" value="HisKA"/>
    <property type="match status" value="1"/>
</dbReference>
<keyword evidence="3" id="KW-0597">Phosphoprotein</keyword>
<dbReference type="Proteomes" id="UP000053372">
    <property type="component" value="Unassembled WGS sequence"/>
</dbReference>
<dbReference type="InterPro" id="IPR004358">
    <property type="entry name" value="Sig_transdc_His_kin-like_C"/>
</dbReference>
<evidence type="ECO:0000259" key="8">
    <source>
        <dbReference type="PROSITE" id="PS50113"/>
    </source>
</evidence>
<dbReference type="SUPFAM" id="SSF47384">
    <property type="entry name" value="Homodimeric domain of signal transducing histidine kinase"/>
    <property type="match status" value="1"/>
</dbReference>
<dbReference type="Pfam" id="PF08447">
    <property type="entry name" value="PAS_3"/>
    <property type="match status" value="1"/>
</dbReference>
<dbReference type="Pfam" id="PF00512">
    <property type="entry name" value="HisKA"/>
    <property type="match status" value="1"/>
</dbReference>
<dbReference type="Gene3D" id="3.30.565.10">
    <property type="entry name" value="Histidine kinase-like ATPase, C-terminal domain"/>
    <property type="match status" value="1"/>
</dbReference>
<feature type="domain" description="Histidine kinase" evidence="7">
    <location>
        <begin position="326"/>
        <end position="557"/>
    </location>
</feature>
<dbReference type="SUPFAM" id="SSF55874">
    <property type="entry name" value="ATPase domain of HSP90 chaperone/DNA topoisomerase II/histidine kinase"/>
    <property type="match status" value="1"/>
</dbReference>
<comment type="caution">
    <text evidence="10">The sequence shown here is derived from an EMBL/GenBank/DDBJ whole genome shotgun (WGS) entry which is preliminary data.</text>
</comment>
<organism evidence="10 11">
    <name type="scientific">Mastigocoleus testarum BC008</name>
    <dbReference type="NCBI Taxonomy" id="371196"/>
    <lineage>
        <taxon>Bacteria</taxon>
        <taxon>Bacillati</taxon>
        <taxon>Cyanobacteriota</taxon>
        <taxon>Cyanophyceae</taxon>
        <taxon>Nostocales</taxon>
        <taxon>Hapalosiphonaceae</taxon>
        <taxon>Mastigocoleus</taxon>
    </lineage>
</organism>
<dbReference type="InterPro" id="IPR001610">
    <property type="entry name" value="PAC"/>
</dbReference>
<dbReference type="InterPro" id="IPR036890">
    <property type="entry name" value="HATPase_C_sf"/>
</dbReference>
<evidence type="ECO:0000256" key="3">
    <source>
        <dbReference type="ARBA" id="ARBA00022553"/>
    </source>
</evidence>
<feature type="domain" description="PAC" evidence="8">
    <location>
        <begin position="249"/>
        <end position="301"/>
    </location>
</feature>
<dbReference type="PROSITE" id="PS50113">
    <property type="entry name" value="PAC"/>
    <property type="match status" value="1"/>
</dbReference>
<dbReference type="Gene3D" id="3.30.450.20">
    <property type="entry name" value="PAS domain"/>
    <property type="match status" value="2"/>
</dbReference>
<dbReference type="InterPro" id="IPR013655">
    <property type="entry name" value="PAS_fold_3"/>
</dbReference>
<evidence type="ECO:0000313" key="9">
    <source>
        <dbReference type="EMBL" id="KST62317.1"/>
    </source>
</evidence>
<dbReference type="InterPro" id="IPR003594">
    <property type="entry name" value="HATPase_dom"/>
</dbReference>
<dbReference type="Gene3D" id="1.10.287.130">
    <property type="match status" value="1"/>
</dbReference>
<name>A0A0V8A0F6_9CYAN</name>
<dbReference type="InterPro" id="IPR005467">
    <property type="entry name" value="His_kinase_dom"/>
</dbReference>
<sequence>MNEPPCWKFLPEGNNYVDNSLFEVLFPVRNDSLCESCLYKNSPPVYLCVDLSGKILSINLIGALSLGYRPEDLLRKSVSQLFATSEKPLLSEAFTRLSHQTIGNKNHYWYFQLECPGWDRAWVKINARTSASKDHKPVILMVFEKITACKHTKYAMKESEQDFVFLGAGVDDIPAMLWMSSSDGCYSLFNKQLLTFIGYDTWTCERQSPEKIMYHRKPSDLDWLKLIHPDDKNLYLDRFEKAFGTKEQFQIEYRCKRADGEYRWLLDRGSPRFEKNGNFLGYIGSCVDITESNLAKTALEKSKQALQIELEDKIALNHLRNEFLGKISHELRAPLSNMKMAIQMLGIVLEQRGKSLPTQSEARYEFPPKADIYLQILNNECEREISLIDNFLDLQRLDSNPRGWVLESISVPQWLPQVVRVFQSRRCNSCKHDLQLDIASDIPLITCDPFSLERIIIELLTNACKFSPSGEKIIMSVQAKSQNIQFQITNTGVEIPEAELARIFDNFYQIPSNDPCKQGGTGLGLALVKKITESLGGNITVKSDSNYTCFTVQLPAE</sequence>
<dbReference type="NCBIfam" id="TIGR00229">
    <property type="entry name" value="sensory_box"/>
    <property type="match status" value="1"/>
</dbReference>
<reference evidence="10 11" key="1">
    <citation type="journal article" date="2015" name="Genome Announc.">
        <title>Draft Genome of the Euendolithic (true boring) Cyanobacterium Mastigocoleus testarum strain BC008.</title>
        <authorList>
            <person name="Guida B.S."/>
            <person name="Garcia-Pichel F."/>
        </authorList>
    </citation>
    <scope>NUCLEOTIDE SEQUENCE [LARGE SCALE GENOMIC DNA]</scope>
    <source>
        <strain evidence="10 11">BC008</strain>
    </source>
</reference>
<evidence type="ECO:0000313" key="10">
    <source>
        <dbReference type="EMBL" id="KST70259.1"/>
    </source>
</evidence>
<dbReference type="InterPro" id="IPR035965">
    <property type="entry name" value="PAS-like_dom_sf"/>
</dbReference>
<evidence type="ECO:0000256" key="5">
    <source>
        <dbReference type="ARBA" id="ARBA00022777"/>
    </source>
</evidence>
<dbReference type="Pfam" id="PF02518">
    <property type="entry name" value="HATPase_c"/>
    <property type="match status" value="1"/>
</dbReference>
<dbReference type="EMBL" id="LMTZ01000159">
    <property type="protein sequence ID" value="KST62317.1"/>
    <property type="molecule type" value="Genomic_DNA"/>
</dbReference>
<dbReference type="RefSeq" id="WP_036264459.1">
    <property type="nucleotide sequence ID" value="NZ_LMTZ01000002.1"/>
</dbReference>
<dbReference type="SMART" id="SM00387">
    <property type="entry name" value="HATPase_c"/>
    <property type="match status" value="1"/>
</dbReference>
<accession>A0A0V8A0F6</accession>
<dbReference type="InterPro" id="IPR036097">
    <property type="entry name" value="HisK_dim/P_sf"/>
</dbReference>
<dbReference type="Pfam" id="PF13426">
    <property type="entry name" value="PAS_9"/>
    <property type="match status" value="1"/>
</dbReference>
<evidence type="ECO:0000256" key="6">
    <source>
        <dbReference type="ARBA" id="ARBA00023012"/>
    </source>
</evidence>
<evidence type="ECO:0000256" key="1">
    <source>
        <dbReference type="ARBA" id="ARBA00000085"/>
    </source>
</evidence>
<dbReference type="InterPro" id="IPR000014">
    <property type="entry name" value="PAS"/>
</dbReference>
<dbReference type="InterPro" id="IPR003661">
    <property type="entry name" value="HisK_dim/P_dom"/>
</dbReference>
<dbReference type="InterPro" id="IPR050736">
    <property type="entry name" value="Sensor_HK_Regulatory"/>
</dbReference>
<dbReference type="PANTHER" id="PTHR43711:SF1">
    <property type="entry name" value="HISTIDINE KINASE 1"/>
    <property type="match status" value="1"/>
</dbReference>
<dbReference type="PANTHER" id="PTHR43711">
    <property type="entry name" value="TWO-COMPONENT HISTIDINE KINASE"/>
    <property type="match status" value="1"/>
</dbReference>
<dbReference type="AlphaFoldDB" id="A0A0V8A0F6"/>
<keyword evidence="4" id="KW-0808">Transferase</keyword>
<evidence type="ECO:0000313" key="11">
    <source>
        <dbReference type="Proteomes" id="UP000053372"/>
    </source>
</evidence>
<dbReference type="GO" id="GO:0000155">
    <property type="term" value="F:phosphorelay sensor kinase activity"/>
    <property type="evidence" value="ECO:0007669"/>
    <property type="project" value="InterPro"/>
</dbReference>
<dbReference type="EMBL" id="LMTZ01000002">
    <property type="protein sequence ID" value="KST70259.1"/>
    <property type="molecule type" value="Genomic_DNA"/>
</dbReference>
<gene>
    <name evidence="9" type="ORF">BC008_09125</name>
    <name evidence="10" type="ORF">BC008_37055</name>
</gene>
<dbReference type="CDD" id="cd00130">
    <property type="entry name" value="PAS"/>
    <property type="match status" value="2"/>
</dbReference>
<proteinExistence type="predicted"/>
<dbReference type="SUPFAM" id="SSF55785">
    <property type="entry name" value="PYP-like sensor domain (PAS domain)"/>
    <property type="match status" value="2"/>
</dbReference>
<dbReference type="InterPro" id="IPR000700">
    <property type="entry name" value="PAS-assoc_C"/>
</dbReference>
<dbReference type="PROSITE" id="PS50109">
    <property type="entry name" value="HIS_KIN"/>
    <property type="match status" value="1"/>
</dbReference>
<evidence type="ECO:0000259" key="7">
    <source>
        <dbReference type="PROSITE" id="PS50109"/>
    </source>
</evidence>
<dbReference type="PRINTS" id="PR00344">
    <property type="entry name" value="BCTRLSENSOR"/>
</dbReference>
<dbReference type="SMART" id="SM00086">
    <property type="entry name" value="PAC"/>
    <property type="match status" value="1"/>
</dbReference>
<comment type="catalytic activity">
    <reaction evidence="1">
        <text>ATP + protein L-histidine = ADP + protein N-phospho-L-histidine.</text>
        <dbReference type="EC" id="2.7.13.3"/>
    </reaction>
</comment>
<dbReference type="SMART" id="SM00388">
    <property type="entry name" value="HisKA"/>
    <property type="match status" value="1"/>
</dbReference>
<dbReference type="EC" id="2.7.13.3" evidence="2"/>
<keyword evidence="11" id="KW-1185">Reference proteome</keyword>